<keyword evidence="3" id="KW-1185">Reference proteome</keyword>
<evidence type="ECO:0000259" key="1">
    <source>
        <dbReference type="PROSITE" id="PS51186"/>
    </source>
</evidence>
<organism evidence="2 3">
    <name type="scientific">Microbacterium bovistercoris</name>
    <dbReference type="NCBI Taxonomy" id="2293570"/>
    <lineage>
        <taxon>Bacteria</taxon>
        <taxon>Bacillati</taxon>
        <taxon>Actinomycetota</taxon>
        <taxon>Actinomycetes</taxon>
        <taxon>Micrococcales</taxon>
        <taxon>Microbacteriaceae</taxon>
        <taxon>Microbacterium</taxon>
    </lineage>
</organism>
<gene>
    <name evidence="2" type="ORF">DY023_00675</name>
</gene>
<evidence type="ECO:0000313" key="2">
    <source>
        <dbReference type="EMBL" id="REJ08570.1"/>
    </source>
</evidence>
<dbReference type="InterPro" id="IPR000182">
    <property type="entry name" value="GNAT_dom"/>
</dbReference>
<comment type="caution">
    <text evidence="2">The sequence shown here is derived from an EMBL/GenBank/DDBJ whole genome shotgun (WGS) entry which is preliminary data.</text>
</comment>
<dbReference type="SUPFAM" id="SSF55729">
    <property type="entry name" value="Acyl-CoA N-acyltransferases (Nat)"/>
    <property type="match status" value="1"/>
</dbReference>
<evidence type="ECO:0000313" key="3">
    <source>
        <dbReference type="Proteomes" id="UP000262172"/>
    </source>
</evidence>
<dbReference type="RefSeq" id="WP_116240475.1">
    <property type="nucleotide sequence ID" value="NZ_QUAB01000010.1"/>
</dbReference>
<dbReference type="EMBL" id="QUAB01000010">
    <property type="protein sequence ID" value="REJ08570.1"/>
    <property type="molecule type" value="Genomic_DNA"/>
</dbReference>
<dbReference type="PANTHER" id="PTHR43792:SF1">
    <property type="entry name" value="N-ACETYLTRANSFERASE DOMAIN-CONTAINING PROTEIN"/>
    <property type="match status" value="1"/>
</dbReference>
<keyword evidence="2" id="KW-0808">Transferase</keyword>
<feature type="domain" description="N-acetyltransferase" evidence="1">
    <location>
        <begin position="10"/>
        <end position="173"/>
    </location>
</feature>
<sequence length="187" mass="20801">MPDERLTDRLILRRPTDDDIDPIHEIFSDPRVWEHFPTLRHVERATTAHMLARWQERWDETGLASWTVRLRETGEVIGTGGCTVLAGASPDADVWNLGYRISADHHRRGYATEISRAGIAAARNLRPETPIIAFLVEHNTASAAVAEKVGFSLVHRAPDAGNPGPAVMRLIYADRPLTDAQLATALR</sequence>
<protein>
    <submittedName>
        <fullName evidence="2">N-acetyltransferase</fullName>
    </submittedName>
</protein>
<reference evidence="2 3" key="1">
    <citation type="submission" date="2018-08" db="EMBL/GenBank/DDBJ databases">
        <title>Isolation, diversity and antifungal activity of Actinobacteria from cow dung.</title>
        <authorList>
            <person name="Ling L."/>
        </authorList>
    </citation>
    <scope>NUCLEOTIDE SEQUENCE [LARGE SCALE GENOMIC DNA]</scope>
    <source>
        <strain evidence="2 3">NEAU-LLE</strain>
    </source>
</reference>
<name>A0A371NYA5_9MICO</name>
<accession>A0A371NYA5</accession>
<dbReference type="AlphaFoldDB" id="A0A371NYA5"/>
<dbReference type="GO" id="GO:0016747">
    <property type="term" value="F:acyltransferase activity, transferring groups other than amino-acyl groups"/>
    <property type="evidence" value="ECO:0007669"/>
    <property type="project" value="InterPro"/>
</dbReference>
<proteinExistence type="predicted"/>
<dbReference type="PANTHER" id="PTHR43792">
    <property type="entry name" value="GNAT FAMILY, PUTATIVE (AFU_ORTHOLOGUE AFUA_3G00765)-RELATED-RELATED"/>
    <property type="match status" value="1"/>
</dbReference>
<dbReference type="InterPro" id="IPR051531">
    <property type="entry name" value="N-acetyltransferase"/>
</dbReference>
<dbReference type="PROSITE" id="PS51186">
    <property type="entry name" value="GNAT"/>
    <property type="match status" value="1"/>
</dbReference>
<dbReference type="Pfam" id="PF13302">
    <property type="entry name" value="Acetyltransf_3"/>
    <property type="match status" value="1"/>
</dbReference>
<dbReference type="InterPro" id="IPR016181">
    <property type="entry name" value="Acyl_CoA_acyltransferase"/>
</dbReference>
<dbReference type="OrthoDB" id="3533156at2"/>
<dbReference type="Gene3D" id="3.40.630.30">
    <property type="match status" value="1"/>
</dbReference>
<dbReference type="Proteomes" id="UP000262172">
    <property type="component" value="Unassembled WGS sequence"/>
</dbReference>